<dbReference type="GO" id="GO:0005802">
    <property type="term" value="C:trans-Golgi network"/>
    <property type="evidence" value="ECO:0007669"/>
    <property type="project" value="UniProtKB-ARBA"/>
</dbReference>
<feature type="region of interest" description="Disordered" evidence="11">
    <location>
        <begin position="38"/>
        <end position="86"/>
    </location>
</feature>
<dbReference type="PROSITE" id="PS00991">
    <property type="entry name" value="CLAT_ADAPTOR_M_2"/>
    <property type="match status" value="1"/>
</dbReference>
<evidence type="ECO:0000256" key="3">
    <source>
        <dbReference type="ARBA" id="ARBA00005324"/>
    </source>
</evidence>
<keyword evidence="7" id="KW-0333">Golgi apparatus</keyword>
<evidence type="ECO:0000256" key="1">
    <source>
        <dbReference type="ARBA" id="ARBA00004145"/>
    </source>
</evidence>
<reference evidence="13" key="3">
    <citation type="submission" date="2025-09" db="UniProtKB">
        <authorList>
            <consortium name="Ensembl"/>
        </authorList>
    </citation>
    <scope>IDENTIFICATION</scope>
    <source>
        <strain evidence="13">Thorbecke</strain>
    </source>
</reference>
<evidence type="ECO:0000256" key="4">
    <source>
        <dbReference type="ARBA" id="ARBA00022448"/>
    </source>
</evidence>
<reference evidence="13" key="2">
    <citation type="submission" date="2025-08" db="UniProtKB">
        <authorList>
            <consortium name="Ensembl"/>
        </authorList>
    </citation>
    <scope>IDENTIFICATION</scope>
    <source>
        <strain evidence="13">Thorbecke</strain>
    </source>
</reference>
<dbReference type="PRINTS" id="PR00314">
    <property type="entry name" value="CLATHRINADPT"/>
</dbReference>
<reference evidence="13 14" key="1">
    <citation type="journal article" date="2011" name="Nature">
        <title>A high-resolution map of human evolutionary constraint using 29 mammals.</title>
        <authorList>
            <person name="Lindblad-Toh K."/>
            <person name="Garber M."/>
            <person name="Zuk O."/>
            <person name="Lin M.F."/>
            <person name="Parker B.J."/>
            <person name="Washietl S."/>
            <person name="Kheradpour P."/>
            <person name="Ernst J."/>
            <person name="Jordan G."/>
            <person name="Mauceli E."/>
            <person name="Ward L.D."/>
            <person name="Lowe C.B."/>
            <person name="Holloway A.K."/>
            <person name="Clamp M."/>
            <person name="Gnerre S."/>
            <person name="Alfoldi J."/>
            <person name="Beal K."/>
            <person name="Chang J."/>
            <person name="Clawson H."/>
            <person name="Cuff J."/>
            <person name="Di Palma F."/>
            <person name="Fitzgerald S."/>
            <person name="Flicek P."/>
            <person name="Guttman M."/>
            <person name="Hubisz M.J."/>
            <person name="Jaffe D.B."/>
            <person name="Jungreis I."/>
            <person name="Kent W.J."/>
            <person name="Kostka D."/>
            <person name="Lara M."/>
            <person name="Martins A.L."/>
            <person name="Massingham T."/>
            <person name="Moltke I."/>
            <person name="Raney B.J."/>
            <person name="Rasmussen M.D."/>
            <person name="Robinson J."/>
            <person name="Stark A."/>
            <person name="Vilella A.J."/>
            <person name="Wen J."/>
            <person name="Xie X."/>
            <person name="Zody M.C."/>
            <person name="Baldwin J."/>
            <person name="Bloom T."/>
            <person name="Chin C.W."/>
            <person name="Heiman D."/>
            <person name="Nicol R."/>
            <person name="Nusbaum C."/>
            <person name="Young S."/>
            <person name="Wilkinson J."/>
            <person name="Worley K.C."/>
            <person name="Kovar C.L."/>
            <person name="Muzny D.M."/>
            <person name="Gibbs R.A."/>
            <person name="Cree A."/>
            <person name="Dihn H.H."/>
            <person name="Fowler G."/>
            <person name="Jhangiani S."/>
            <person name="Joshi V."/>
            <person name="Lee S."/>
            <person name="Lewis L.R."/>
            <person name="Nazareth L.V."/>
            <person name="Okwuonu G."/>
            <person name="Santibanez J."/>
            <person name="Warren W.C."/>
            <person name="Mardis E.R."/>
            <person name="Weinstock G.M."/>
            <person name="Wilson R.K."/>
            <person name="Delehaunty K."/>
            <person name="Dooling D."/>
            <person name="Fronik C."/>
            <person name="Fulton L."/>
            <person name="Fulton B."/>
            <person name="Graves T."/>
            <person name="Minx P."/>
            <person name="Sodergren E."/>
            <person name="Birney E."/>
            <person name="Margulies E.H."/>
            <person name="Herrero J."/>
            <person name="Green E.D."/>
            <person name="Haussler D."/>
            <person name="Siepel A."/>
            <person name="Goldman N."/>
            <person name="Pollard K.S."/>
            <person name="Pedersen J.S."/>
            <person name="Lander E.S."/>
            <person name="Kellis M."/>
        </authorList>
    </citation>
    <scope>NUCLEOTIDE SEQUENCE [LARGE SCALE GENOMIC DNA]</scope>
    <source>
        <strain evidence="14">Thorbecke</strain>
    </source>
</reference>
<dbReference type="Ensembl" id="ENSOCUT00000054533.1">
    <property type="protein sequence ID" value="ENSOCUP00000028971.1"/>
    <property type="gene ID" value="ENSOCUG00000029892.1"/>
</dbReference>
<dbReference type="PaxDb" id="9986-ENSOCUP00000022627"/>
<evidence type="ECO:0000256" key="2">
    <source>
        <dbReference type="ARBA" id="ARBA00004555"/>
    </source>
</evidence>
<dbReference type="GO" id="GO:0016192">
    <property type="term" value="P:vesicle-mediated transport"/>
    <property type="evidence" value="ECO:0007669"/>
    <property type="project" value="InterPro"/>
</dbReference>
<evidence type="ECO:0000313" key="14">
    <source>
        <dbReference type="Proteomes" id="UP000001811"/>
    </source>
</evidence>
<sequence length="343" mass="38580">MLSQGRPGPQEPAHRARTHTQCTHAECTHTVYTHTPVPCRTLSQGQPGPQEPTHRARTRTHTHTGHTHSTHTHPIPCPPSPAGGKSKSVELEDVKFHQCVRLSRFENDRTISFIPPDGEFELMSYRLNTHVKPLIWIESVIEKHSHSRIEYMIKAKSQFKRRSTANNVEIHIPVPNDADSPKFKTTVGSVKWVPENSEIVWSIKSFPGGKEYLMRAHFGLPSVEAEDKEGKPPISVKFEIPYFTTSGIQVRYLKIIEKSGYQAVIWGFLGTLSALHPPGSPFFWKSLEWEGHRGDLGGEQPLRKQTGLHCRTVEGTRALELILEFGATPYTAPRAHNPGAPVW</sequence>
<evidence type="ECO:0000256" key="8">
    <source>
        <dbReference type="ARBA" id="ARBA00023136"/>
    </source>
</evidence>
<keyword evidence="5" id="KW-0597">Phosphoprotein</keyword>
<feature type="domain" description="MHD" evidence="12">
    <location>
        <begin position="35"/>
        <end position="280"/>
    </location>
</feature>
<dbReference type="GO" id="GO:0030665">
    <property type="term" value="C:clathrin-coated vesicle membrane"/>
    <property type="evidence" value="ECO:0007669"/>
    <property type="project" value="UniProtKB-SubCell"/>
</dbReference>
<dbReference type="Proteomes" id="UP000001811">
    <property type="component" value="Unplaced"/>
</dbReference>
<evidence type="ECO:0000259" key="12">
    <source>
        <dbReference type="PROSITE" id="PS51072"/>
    </source>
</evidence>
<accession>A0A5F9C5D0</accession>
<dbReference type="InterPro" id="IPR018240">
    <property type="entry name" value="Clathrin_mu_CS"/>
</dbReference>
<dbReference type="SUPFAM" id="SSF49447">
    <property type="entry name" value="Second domain of Mu2 adaptin subunit (ap50) of ap2 adaptor"/>
    <property type="match status" value="1"/>
</dbReference>
<dbReference type="Gene3D" id="2.60.40.1170">
    <property type="entry name" value="Mu homology domain, subdomain B"/>
    <property type="match status" value="1"/>
</dbReference>
<dbReference type="GeneTree" id="ENSGT00940000157924"/>
<organism evidence="13 14">
    <name type="scientific">Oryctolagus cuniculus</name>
    <name type="common">Rabbit</name>
    <dbReference type="NCBI Taxonomy" id="9986"/>
    <lineage>
        <taxon>Eukaryota</taxon>
        <taxon>Metazoa</taxon>
        <taxon>Chordata</taxon>
        <taxon>Craniata</taxon>
        <taxon>Vertebrata</taxon>
        <taxon>Euteleostomi</taxon>
        <taxon>Mammalia</taxon>
        <taxon>Eutheria</taxon>
        <taxon>Euarchontoglires</taxon>
        <taxon>Glires</taxon>
        <taxon>Lagomorpha</taxon>
        <taxon>Leporidae</taxon>
        <taxon>Oryctolagus</taxon>
    </lineage>
</organism>
<comment type="similarity">
    <text evidence="3">Belongs to the adaptor complexes medium subunit family.</text>
</comment>
<dbReference type="GO" id="GO:0030131">
    <property type="term" value="C:clathrin adaptor complex"/>
    <property type="evidence" value="ECO:0007669"/>
    <property type="project" value="InterPro"/>
</dbReference>
<evidence type="ECO:0000313" key="13">
    <source>
        <dbReference type="Ensembl" id="ENSOCUP00000028971.1"/>
    </source>
</evidence>
<evidence type="ECO:0000256" key="10">
    <source>
        <dbReference type="ARBA" id="ARBA00057121"/>
    </source>
</evidence>
<evidence type="ECO:0000256" key="7">
    <source>
        <dbReference type="ARBA" id="ARBA00023034"/>
    </source>
</evidence>
<dbReference type="InterPro" id="IPR036168">
    <property type="entry name" value="AP2_Mu_C_sf"/>
</dbReference>
<name>A0A5F9C5D0_RABIT</name>
<evidence type="ECO:0000256" key="5">
    <source>
        <dbReference type="ARBA" id="ARBA00022553"/>
    </source>
</evidence>
<dbReference type="PANTHER" id="PTHR10529">
    <property type="entry name" value="AP COMPLEX SUBUNIT MU"/>
    <property type="match status" value="1"/>
</dbReference>
<dbReference type="FunFam" id="2.60.40.1170:FF:000002">
    <property type="entry name" value="AP-1 complex subunit mu-1 isoform 1"/>
    <property type="match status" value="1"/>
</dbReference>
<keyword evidence="4" id="KW-0813">Transport</keyword>
<evidence type="ECO:0000256" key="11">
    <source>
        <dbReference type="SAM" id="MobiDB-lite"/>
    </source>
</evidence>
<keyword evidence="14" id="KW-1185">Reference proteome</keyword>
<dbReference type="STRING" id="9986.ENSOCUP00000028971"/>
<protein>
    <recommendedName>
        <fullName evidence="12">MHD domain-containing protein</fullName>
    </recommendedName>
</protein>
<dbReference type="InterPro" id="IPR050431">
    <property type="entry name" value="Adaptor_comp_med_subunit"/>
</dbReference>
<feature type="compositionally biased region" description="Basic residues" evidence="11">
    <location>
        <begin position="55"/>
        <end position="71"/>
    </location>
</feature>
<keyword evidence="6" id="KW-0653">Protein transport</keyword>
<comment type="subcellular location">
    <subcellularLocation>
        <location evidence="1">Cytoplasmic vesicle</location>
        <location evidence="1">Clathrin-coated vesicle membrane</location>
        <topology evidence="1">Peripheral membrane protein</topology>
        <orientation evidence="1">Cytoplasmic side</orientation>
    </subcellularLocation>
    <subcellularLocation>
        <location evidence="2">Golgi apparatus</location>
    </subcellularLocation>
</comment>
<dbReference type="InParanoid" id="A0A5F9C5D0"/>
<keyword evidence="8" id="KW-0472">Membrane</keyword>
<evidence type="ECO:0000256" key="6">
    <source>
        <dbReference type="ARBA" id="ARBA00022927"/>
    </source>
</evidence>
<evidence type="ECO:0000256" key="9">
    <source>
        <dbReference type="ARBA" id="ARBA00023329"/>
    </source>
</evidence>
<dbReference type="SMR" id="A0A5F9C5D0"/>
<dbReference type="InterPro" id="IPR028565">
    <property type="entry name" value="MHD"/>
</dbReference>
<dbReference type="GO" id="GO:0006886">
    <property type="term" value="P:intracellular protein transport"/>
    <property type="evidence" value="ECO:0007669"/>
    <property type="project" value="InterPro"/>
</dbReference>
<comment type="function">
    <text evidence="10">Subunit of clathrin-associated adaptor protein complex 1 that plays a role in protein sorting in the trans-Golgi network (TGN) and endosomes. The AP complexes mediate the recruitment of clathrin to membranes and the recognition of sorting signals within the cytosolic tails of transmembrane cargo molecules.</text>
</comment>
<dbReference type="Bgee" id="ENSOCUG00000029892">
    <property type="expression patterns" value="Expressed in testis and 19 other cell types or tissues"/>
</dbReference>
<proteinExistence type="inferred from homology"/>
<keyword evidence="9" id="KW-0968">Cytoplasmic vesicle</keyword>
<dbReference type="AlphaFoldDB" id="A0A5F9C5D0"/>
<dbReference type="PROSITE" id="PS51072">
    <property type="entry name" value="MHD"/>
    <property type="match status" value="1"/>
</dbReference>
<dbReference type="Pfam" id="PF00928">
    <property type="entry name" value="Adap_comp_sub"/>
    <property type="match status" value="1"/>
</dbReference>
<dbReference type="InterPro" id="IPR001392">
    <property type="entry name" value="Clathrin_mu"/>
</dbReference>